<keyword evidence="4" id="KW-1185">Reference proteome</keyword>
<dbReference type="AlphaFoldDB" id="A0A3N4CWS7"/>
<dbReference type="PROSITE" id="PS51464">
    <property type="entry name" value="SIS"/>
    <property type="match status" value="1"/>
</dbReference>
<dbReference type="PANTHER" id="PTHR30390">
    <property type="entry name" value="SEDOHEPTULOSE 7-PHOSPHATE ISOMERASE / DNAA INITIATOR-ASSOCIATING FACTOR FOR REPLICATION INITIATION"/>
    <property type="match status" value="1"/>
</dbReference>
<dbReference type="InterPro" id="IPR035472">
    <property type="entry name" value="RpiR-like_SIS"/>
</dbReference>
<sequence length="230" mass="24123">MSSLGNWIDEVVAHNRKQISVAATCIARTHRAGGLVFTAGSGHSLAMVMETFFRAGGLAIVRPLFRADMLPLNGALRSTMAERETGVGTEVVAAVDPGPRDLVAIFSNSGRNPYPVEIAEGARARGAVVVALTSVGASQANPPRGAHRLYEVADVVLDTMVPPGDVSSPAGNPVTSPLSTLACCALWTEILADTVELDPGVRLWRSANQDGNDGFNTALAGQLRDRIPEL</sequence>
<keyword evidence="3" id="KW-0413">Isomerase</keyword>
<dbReference type="GO" id="GO:0016853">
    <property type="term" value="F:isomerase activity"/>
    <property type="evidence" value="ECO:0007669"/>
    <property type="project" value="UniProtKB-KW"/>
</dbReference>
<dbReference type="EMBL" id="CP072385">
    <property type="protein sequence ID" value="QUC10076.1"/>
    <property type="molecule type" value="Genomic_DNA"/>
</dbReference>
<feature type="domain" description="SIS" evidence="1">
    <location>
        <begin position="26"/>
        <end position="196"/>
    </location>
</feature>
<dbReference type="InterPro" id="IPR046348">
    <property type="entry name" value="SIS_dom_sf"/>
</dbReference>
<dbReference type="InterPro" id="IPR050099">
    <property type="entry name" value="SIS_GmhA/DiaA_subfam"/>
</dbReference>
<dbReference type="CDD" id="cd05013">
    <property type="entry name" value="SIS_RpiR"/>
    <property type="match status" value="1"/>
</dbReference>
<dbReference type="Gene3D" id="3.40.50.10490">
    <property type="entry name" value="Glucose-6-phosphate isomerase like protein, domain 1"/>
    <property type="match status" value="1"/>
</dbReference>
<reference evidence="3 4" key="1">
    <citation type="submission" date="2018-12" db="EMBL/GenBank/DDBJ databases">
        <authorList>
            <consortium name="Pathogen Informatics"/>
        </authorList>
    </citation>
    <scope>NUCLEOTIDE SEQUENCE [LARGE SCALE GENOMIC DNA]</scope>
    <source>
        <strain evidence="3 4">NCTC12967</strain>
    </source>
</reference>
<evidence type="ECO:0000259" key="1">
    <source>
        <dbReference type="PROSITE" id="PS51464"/>
    </source>
</evidence>
<dbReference type="PANTHER" id="PTHR30390:SF7">
    <property type="entry name" value="PHOSPHOHEPTOSE ISOMERASE"/>
    <property type="match status" value="1"/>
</dbReference>
<dbReference type="RefSeq" id="WP_014846286.1">
    <property type="nucleotide sequence ID" value="NZ_CAJZDL010000001.1"/>
</dbReference>
<reference evidence="2" key="2">
    <citation type="submission" date="2021-03" db="EMBL/GenBank/DDBJ databases">
        <title>Human Oral Microbial Genomes.</title>
        <authorList>
            <person name="Johnston C.D."/>
            <person name="Chen T."/>
            <person name="Dewhirst F.E."/>
        </authorList>
    </citation>
    <scope>NUCLEOTIDE SEQUENCE</scope>
    <source>
        <strain evidence="2">F0714</strain>
    </source>
</reference>
<evidence type="ECO:0000313" key="4">
    <source>
        <dbReference type="Proteomes" id="UP000273044"/>
    </source>
</evidence>
<dbReference type="EMBL" id="LR134406">
    <property type="protein sequence ID" value="VEH69900.1"/>
    <property type="molecule type" value="Genomic_DNA"/>
</dbReference>
<dbReference type="OMA" id="IFVEPLM"/>
<dbReference type="SUPFAM" id="SSF53697">
    <property type="entry name" value="SIS domain"/>
    <property type="match status" value="1"/>
</dbReference>
<organism evidence="3 4">
    <name type="scientific">Arachnia propionica</name>
    <dbReference type="NCBI Taxonomy" id="1750"/>
    <lineage>
        <taxon>Bacteria</taxon>
        <taxon>Bacillati</taxon>
        <taxon>Actinomycetota</taxon>
        <taxon>Actinomycetes</taxon>
        <taxon>Propionibacteriales</taxon>
        <taxon>Propionibacteriaceae</taxon>
        <taxon>Arachnia</taxon>
    </lineage>
</organism>
<dbReference type="InterPro" id="IPR001347">
    <property type="entry name" value="SIS_dom"/>
</dbReference>
<gene>
    <name evidence="2" type="ORF">J5A53_09655</name>
    <name evidence="3" type="ORF">NCTC12967_01180</name>
</gene>
<proteinExistence type="predicted"/>
<dbReference type="GO" id="GO:1901135">
    <property type="term" value="P:carbohydrate derivative metabolic process"/>
    <property type="evidence" value="ECO:0007669"/>
    <property type="project" value="InterPro"/>
</dbReference>
<name>A0A3N4CWS7_9ACTN</name>
<dbReference type="Pfam" id="PF13580">
    <property type="entry name" value="SIS_2"/>
    <property type="match status" value="1"/>
</dbReference>
<dbReference type="Proteomes" id="UP000677180">
    <property type="component" value="Chromosome"/>
</dbReference>
<dbReference type="Proteomes" id="UP000273044">
    <property type="component" value="Chromosome"/>
</dbReference>
<accession>A0A3N4CWS7</accession>
<protein>
    <submittedName>
        <fullName evidence="2">Sugar isomerase domain-containing protein</fullName>
    </submittedName>
    <submittedName>
        <fullName evidence="3">Uncharacterized protein containing SIS (Sugar ISomerase) phosphosugar binding domain</fullName>
    </submittedName>
</protein>
<dbReference type="GeneID" id="64406658"/>
<dbReference type="NCBIfam" id="NF002805">
    <property type="entry name" value="PRK02947.1"/>
    <property type="match status" value="1"/>
</dbReference>
<evidence type="ECO:0000313" key="3">
    <source>
        <dbReference type="EMBL" id="VEH69900.1"/>
    </source>
</evidence>
<dbReference type="GO" id="GO:0097367">
    <property type="term" value="F:carbohydrate derivative binding"/>
    <property type="evidence" value="ECO:0007669"/>
    <property type="project" value="InterPro"/>
</dbReference>
<dbReference type="OrthoDB" id="9805185at2"/>
<evidence type="ECO:0000313" key="2">
    <source>
        <dbReference type="EMBL" id="QUC10076.1"/>
    </source>
</evidence>